<gene>
    <name evidence="3" type="ORF">C8A05DRAFT_45622</name>
</gene>
<reference evidence="3" key="2">
    <citation type="submission" date="2023-05" db="EMBL/GenBank/DDBJ databases">
        <authorList>
            <consortium name="Lawrence Berkeley National Laboratory"/>
            <person name="Steindorff A."/>
            <person name="Hensen N."/>
            <person name="Bonometti L."/>
            <person name="Westerberg I."/>
            <person name="Brannstrom I.O."/>
            <person name="Guillou S."/>
            <person name="Cros-Aarteil S."/>
            <person name="Calhoun S."/>
            <person name="Haridas S."/>
            <person name="Kuo A."/>
            <person name="Mondo S."/>
            <person name="Pangilinan J."/>
            <person name="Riley R."/>
            <person name="Labutti K."/>
            <person name="Andreopoulos B."/>
            <person name="Lipzen A."/>
            <person name="Chen C."/>
            <person name="Yanf M."/>
            <person name="Daum C."/>
            <person name="Ng V."/>
            <person name="Clum A."/>
            <person name="Ohm R."/>
            <person name="Martin F."/>
            <person name="Silar P."/>
            <person name="Natvig D."/>
            <person name="Lalanne C."/>
            <person name="Gautier V."/>
            <person name="Ament-Velasquez S.L."/>
            <person name="Kruys A."/>
            <person name="Hutchinson M.I."/>
            <person name="Powell A.J."/>
            <person name="Barry K."/>
            <person name="Miller A.N."/>
            <person name="Grigoriev I.V."/>
            <person name="Debuchy R."/>
            <person name="Gladieux P."/>
            <person name="Thoren M.H."/>
            <person name="Johannesson H."/>
        </authorList>
    </citation>
    <scope>NUCLEOTIDE SEQUENCE</scope>
    <source>
        <strain evidence="3">CBS 103.79</strain>
    </source>
</reference>
<dbReference type="InterPro" id="IPR050300">
    <property type="entry name" value="GDXG_lipolytic_enzyme"/>
</dbReference>
<dbReference type="GO" id="GO:0016787">
    <property type="term" value="F:hydrolase activity"/>
    <property type="evidence" value="ECO:0007669"/>
    <property type="project" value="UniProtKB-KW"/>
</dbReference>
<dbReference type="PANTHER" id="PTHR48081:SF3">
    <property type="entry name" value="ALPHA_BETA HYDROLASE FOLD-3 DOMAIN-CONTAINING PROTEIN"/>
    <property type="match status" value="1"/>
</dbReference>
<evidence type="ECO:0000259" key="2">
    <source>
        <dbReference type="Pfam" id="PF07859"/>
    </source>
</evidence>
<feature type="domain" description="Alpha/beta hydrolase fold-3" evidence="2">
    <location>
        <begin position="36"/>
        <end position="128"/>
    </location>
</feature>
<evidence type="ECO:0000313" key="4">
    <source>
        <dbReference type="Proteomes" id="UP001303889"/>
    </source>
</evidence>
<keyword evidence="1 3" id="KW-0378">Hydrolase</keyword>
<sequence>MQSRDYVFKEVDGVKVEATAFWMPRGSAAPYGIALGFHGGAFVVGSRHFIPRPEIEHLADAGFVVVSADYRLCPQVSLLEIIQDATDVFEWCKSELPGKLKADGGIDVDPTKTVAFGQSAGGFLALTLGGLPNPPAAILDFYGMKYTTDPFWRTPLPALVDLPSVSPDFLDKIHAEPVQTTTMTSLEKAAAAPKDAPRRRGMPTPNLSVPRSAWLYTALKEGTHLGLIHRGTGEDVDPARLFTRRFPPTFFLHGDADGLVPEEFSVRAYKGLKGMGAVTELEVVPGATHGFDAGIATEDEDWPPVRRGLDFLVRQAGL</sequence>
<reference evidence="3" key="1">
    <citation type="journal article" date="2023" name="Mol. Phylogenet. Evol.">
        <title>Genome-scale phylogeny and comparative genomics of the fungal order Sordariales.</title>
        <authorList>
            <person name="Hensen N."/>
            <person name="Bonometti L."/>
            <person name="Westerberg I."/>
            <person name="Brannstrom I.O."/>
            <person name="Guillou S."/>
            <person name="Cros-Aarteil S."/>
            <person name="Calhoun S."/>
            <person name="Haridas S."/>
            <person name="Kuo A."/>
            <person name="Mondo S."/>
            <person name="Pangilinan J."/>
            <person name="Riley R."/>
            <person name="LaButti K."/>
            <person name="Andreopoulos B."/>
            <person name="Lipzen A."/>
            <person name="Chen C."/>
            <person name="Yan M."/>
            <person name="Daum C."/>
            <person name="Ng V."/>
            <person name="Clum A."/>
            <person name="Steindorff A."/>
            <person name="Ohm R.A."/>
            <person name="Martin F."/>
            <person name="Silar P."/>
            <person name="Natvig D.O."/>
            <person name="Lalanne C."/>
            <person name="Gautier V."/>
            <person name="Ament-Velasquez S.L."/>
            <person name="Kruys A."/>
            <person name="Hutchinson M.I."/>
            <person name="Powell A.J."/>
            <person name="Barry K."/>
            <person name="Miller A.N."/>
            <person name="Grigoriev I.V."/>
            <person name="Debuchy R."/>
            <person name="Gladieux P."/>
            <person name="Hiltunen Thoren M."/>
            <person name="Johannesson H."/>
        </authorList>
    </citation>
    <scope>NUCLEOTIDE SEQUENCE</scope>
    <source>
        <strain evidence="3">CBS 103.79</strain>
    </source>
</reference>
<dbReference type="Gene3D" id="3.40.50.1820">
    <property type="entry name" value="alpha/beta hydrolase"/>
    <property type="match status" value="1"/>
</dbReference>
<dbReference type="InterPro" id="IPR013094">
    <property type="entry name" value="AB_hydrolase_3"/>
</dbReference>
<dbReference type="EMBL" id="MU855659">
    <property type="protein sequence ID" value="KAK3900560.1"/>
    <property type="molecule type" value="Genomic_DNA"/>
</dbReference>
<keyword evidence="4" id="KW-1185">Reference proteome</keyword>
<dbReference type="AlphaFoldDB" id="A0AAN6RRQ5"/>
<comment type="caution">
    <text evidence="3">The sequence shown here is derived from an EMBL/GenBank/DDBJ whole genome shotgun (WGS) entry which is preliminary data.</text>
</comment>
<evidence type="ECO:0000313" key="3">
    <source>
        <dbReference type="EMBL" id="KAK3900560.1"/>
    </source>
</evidence>
<evidence type="ECO:0000256" key="1">
    <source>
        <dbReference type="ARBA" id="ARBA00022801"/>
    </source>
</evidence>
<protein>
    <submittedName>
        <fullName evidence="3">Alpha/Beta hydrolase protein</fullName>
    </submittedName>
</protein>
<dbReference type="Pfam" id="PF07859">
    <property type="entry name" value="Abhydrolase_3"/>
    <property type="match status" value="1"/>
</dbReference>
<proteinExistence type="predicted"/>
<dbReference type="PANTHER" id="PTHR48081">
    <property type="entry name" value="AB HYDROLASE SUPERFAMILY PROTEIN C4A8.06C"/>
    <property type="match status" value="1"/>
</dbReference>
<dbReference type="InterPro" id="IPR029058">
    <property type="entry name" value="AB_hydrolase_fold"/>
</dbReference>
<dbReference type="SUPFAM" id="SSF53474">
    <property type="entry name" value="alpha/beta-Hydrolases"/>
    <property type="match status" value="1"/>
</dbReference>
<dbReference type="Proteomes" id="UP001303889">
    <property type="component" value="Unassembled WGS sequence"/>
</dbReference>
<accession>A0AAN6RRQ5</accession>
<organism evidence="3 4">
    <name type="scientific">Staphylotrichum tortipilum</name>
    <dbReference type="NCBI Taxonomy" id="2831512"/>
    <lineage>
        <taxon>Eukaryota</taxon>
        <taxon>Fungi</taxon>
        <taxon>Dikarya</taxon>
        <taxon>Ascomycota</taxon>
        <taxon>Pezizomycotina</taxon>
        <taxon>Sordariomycetes</taxon>
        <taxon>Sordariomycetidae</taxon>
        <taxon>Sordariales</taxon>
        <taxon>Chaetomiaceae</taxon>
        <taxon>Staphylotrichum</taxon>
    </lineage>
</organism>
<name>A0AAN6RRQ5_9PEZI</name>